<dbReference type="RefSeq" id="WP_284100451.1">
    <property type="nucleotide sequence ID" value="NZ_JARRAF010000008.1"/>
</dbReference>
<dbReference type="Proteomes" id="UP001172778">
    <property type="component" value="Unassembled WGS sequence"/>
</dbReference>
<keyword evidence="2" id="KW-1185">Reference proteome</keyword>
<name>A0ABT7DVQ4_9NEIS</name>
<evidence type="ECO:0000313" key="2">
    <source>
        <dbReference type="Proteomes" id="UP001172778"/>
    </source>
</evidence>
<protein>
    <submittedName>
        <fullName evidence="1">Uncharacterized protein</fullName>
    </submittedName>
</protein>
<evidence type="ECO:0000313" key="1">
    <source>
        <dbReference type="EMBL" id="MDK2124141.1"/>
    </source>
</evidence>
<sequence length="175" mass="19376">MTDTQPPRPLTGFASKLGVEPGEMTAGALLFAIFAYWIKQKLSADKREASQQAQADDENSKVIERLNAEIARQQTLIEQLSTSLDAERVRRLKVEQESVGTAARLAGVQQELEGLRADLAEQSLHIDRLYSVLDHLLLGKPLADEALLSRILLLRRRAGLSLSDQIDPPVNEIPQ</sequence>
<dbReference type="EMBL" id="JARRAF010000008">
    <property type="protein sequence ID" value="MDK2124141.1"/>
    <property type="molecule type" value="Genomic_DNA"/>
</dbReference>
<organism evidence="1 2">
    <name type="scientific">Parachitinimonas caeni</name>
    <dbReference type="NCBI Taxonomy" id="3031301"/>
    <lineage>
        <taxon>Bacteria</taxon>
        <taxon>Pseudomonadati</taxon>
        <taxon>Pseudomonadota</taxon>
        <taxon>Betaproteobacteria</taxon>
        <taxon>Neisseriales</taxon>
        <taxon>Chitinibacteraceae</taxon>
        <taxon>Parachitinimonas</taxon>
    </lineage>
</organism>
<comment type="caution">
    <text evidence="1">The sequence shown here is derived from an EMBL/GenBank/DDBJ whole genome shotgun (WGS) entry which is preliminary data.</text>
</comment>
<reference evidence="1" key="1">
    <citation type="submission" date="2023-03" db="EMBL/GenBank/DDBJ databases">
        <title>Chitinimonas shenzhenensis gen. nov., sp. nov., a novel member of family Burkholderiaceae isolated from activated sludge collected in Shen Zhen, China.</title>
        <authorList>
            <person name="Wang X."/>
        </authorList>
    </citation>
    <scope>NUCLEOTIDE SEQUENCE</scope>
    <source>
        <strain evidence="1">DQS-5</strain>
    </source>
</reference>
<proteinExistence type="predicted"/>
<gene>
    <name evidence="1" type="ORF">PZA18_08785</name>
</gene>
<accession>A0ABT7DVQ4</accession>